<evidence type="ECO:0000313" key="2">
    <source>
        <dbReference type="EMBL" id="CAA0835210.1"/>
    </source>
</evidence>
<accession>A0A9N7NTD7</accession>
<dbReference type="PANTHER" id="PTHR42648">
    <property type="entry name" value="TRANSPOSASE, PUTATIVE-RELATED"/>
    <property type="match status" value="1"/>
</dbReference>
<dbReference type="PANTHER" id="PTHR42648:SF28">
    <property type="entry name" value="TRANSPOSON-ENCODED PROTEIN WITH RIBONUCLEASE H-LIKE AND RETROVIRUS ZINC FINGER-LIKE DOMAINS"/>
    <property type="match status" value="1"/>
</dbReference>
<dbReference type="InterPro" id="IPR001584">
    <property type="entry name" value="Integrase_cat-core"/>
</dbReference>
<evidence type="ECO:0000259" key="1">
    <source>
        <dbReference type="PROSITE" id="PS50994"/>
    </source>
</evidence>
<dbReference type="Gene3D" id="3.30.420.10">
    <property type="entry name" value="Ribonuclease H-like superfamily/Ribonuclease H"/>
    <property type="match status" value="1"/>
</dbReference>
<sequence length="122" mass="13583">MKNQVFQYFKRLHAMVERQADKPLKCLRSDNGGEYTSHEFKNYCVEHDTRHEKVVPGTPQHNGVAERINRTIMEKVRGSSGGACLRHYRGRGEAAVLAEAAVSGADVAALLQFFLNPVIIGS</sequence>
<proteinExistence type="predicted"/>
<comment type="caution">
    <text evidence="2">The sequence shown here is derived from an EMBL/GenBank/DDBJ whole genome shotgun (WGS) entry which is preliminary data.</text>
</comment>
<dbReference type="SUPFAM" id="SSF53098">
    <property type="entry name" value="Ribonuclease H-like"/>
    <property type="match status" value="1"/>
</dbReference>
<organism evidence="2 3">
    <name type="scientific">Striga hermonthica</name>
    <name type="common">Purple witchweed</name>
    <name type="synonym">Buchnera hermonthica</name>
    <dbReference type="NCBI Taxonomy" id="68872"/>
    <lineage>
        <taxon>Eukaryota</taxon>
        <taxon>Viridiplantae</taxon>
        <taxon>Streptophyta</taxon>
        <taxon>Embryophyta</taxon>
        <taxon>Tracheophyta</taxon>
        <taxon>Spermatophyta</taxon>
        <taxon>Magnoliopsida</taxon>
        <taxon>eudicotyledons</taxon>
        <taxon>Gunneridae</taxon>
        <taxon>Pentapetalae</taxon>
        <taxon>asterids</taxon>
        <taxon>lamiids</taxon>
        <taxon>Lamiales</taxon>
        <taxon>Orobanchaceae</taxon>
        <taxon>Buchnereae</taxon>
        <taxon>Striga</taxon>
    </lineage>
</organism>
<dbReference type="OrthoDB" id="7696944at2759"/>
<gene>
    <name evidence="2" type="ORF">SHERM_02867</name>
</gene>
<dbReference type="InterPro" id="IPR039537">
    <property type="entry name" value="Retrotran_Ty1/copia-like"/>
</dbReference>
<dbReference type="GO" id="GO:0003676">
    <property type="term" value="F:nucleic acid binding"/>
    <property type="evidence" value="ECO:0007669"/>
    <property type="project" value="InterPro"/>
</dbReference>
<evidence type="ECO:0000313" key="3">
    <source>
        <dbReference type="Proteomes" id="UP001153555"/>
    </source>
</evidence>
<dbReference type="AlphaFoldDB" id="A0A9N7NTD7"/>
<reference evidence="2" key="1">
    <citation type="submission" date="2019-12" db="EMBL/GenBank/DDBJ databases">
        <authorList>
            <person name="Scholes J."/>
        </authorList>
    </citation>
    <scope>NUCLEOTIDE SEQUENCE</scope>
</reference>
<dbReference type="EMBL" id="CACSLK010028488">
    <property type="protein sequence ID" value="CAA0835210.1"/>
    <property type="molecule type" value="Genomic_DNA"/>
</dbReference>
<dbReference type="GO" id="GO:0015074">
    <property type="term" value="P:DNA integration"/>
    <property type="evidence" value="ECO:0007669"/>
    <property type="project" value="InterPro"/>
</dbReference>
<dbReference type="PROSITE" id="PS50994">
    <property type="entry name" value="INTEGRASE"/>
    <property type="match status" value="1"/>
</dbReference>
<feature type="domain" description="Integrase catalytic" evidence="1">
    <location>
        <begin position="1"/>
        <end position="77"/>
    </location>
</feature>
<dbReference type="InterPro" id="IPR012337">
    <property type="entry name" value="RNaseH-like_sf"/>
</dbReference>
<protein>
    <recommendedName>
        <fullName evidence="1">Integrase catalytic domain-containing protein</fullName>
    </recommendedName>
</protein>
<dbReference type="InterPro" id="IPR036397">
    <property type="entry name" value="RNaseH_sf"/>
</dbReference>
<dbReference type="Proteomes" id="UP001153555">
    <property type="component" value="Unassembled WGS sequence"/>
</dbReference>
<name>A0A9N7NTD7_STRHE</name>
<keyword evidence="3" id="KW-1185">Reference proteome</keyword>